<dbReference type="Proteomes" id="UP000252770">
    <property type="component" value="Unassembled WGS sequence"/>
</dbReference>
<gene>
    <name evidence="2" type="ORF">DT076_03500</name>
</gene>
<dbReference type="RefSeq" id="WP_114125290.1">
    <property type="nucleotide sequence ID" value="NZ_QOUI01000002.1"/>
</dbReference>
<dbReference type="PANTHER" id="PTHR30344">
    <property type="entry name" value="6-PHOSPHOGLUCONOLACTONASE-RELATED"/>
    <property type="match status" value="1"/>
</dbReference>
<dbReference type="PANTHER" id="PTHR30344:SF1">
    <property type="entry name" value="6-PHOSPHOGLUCONOLACTONASE"/>
    <property type="match status" value="1"/>
</dbReference>
<evidence type="ECO:0000313" key="2">
    <source>
        <dbReference type="EMBL" id="RCK70518.1"/>
    </source>
</evidence>
<dbReference type="GO" id="GO:0017057">
    <property type="term" value="F:6-phosphogluconolactonase activity"/>
    <property type="evidence" value="ECO:0007669"/>
    <property type="project" value="TreeGrafter"/>
</dbReference>
<dbReference type="AlphaFoldDB" id="A0A367YXF9"/>
<comment type="similarity">
    <text evidence="1">Belongs to the cycloisomerase 2 family.</text>
</comment>
<dbReference type="Gene3D" id="2.130.10.10">
    <property type="entry name" value="YVTN repeat-like/Quinoprotein amine dehydrogenase"/>
    <property type="match status" value="1"/>
</dbReference>
<evidence type="ECO:0000256" key="1">
    <source>
        <dbReference type="ARBA" id="ARBA00005564"/>
    </source>
</evidence>
<dbReference type="EMBL" id="QOUI01000002">
    <property type="protein sequence ID" value="RCK70518.1"/>
    <property type="molecule type" value="Genomic_DNA"/>
</dbReference>
<comment type="caution">
    <text evidence="2">The sequence shown here is derived from an EMBL/GenBank/DDBJ whole genome shotgun (WGS) entry which is preliminary data.</text>
</comment>
<name>A0A367YXF9_9ACTN</name>
<dbReference type="InterPro" id="IPR050282">
    <property type="entry name" value="Cycloisomerase_2"/>
</dbReference>
<reference evidence="2 3" key="1">
    <citation type="submission" date="2018-07" db="EMBL/GenBank/DDBJ databases">
        <title>Desertimonas flava gen. nov. sp. nov.</title>
        <authorList>
            <person name="Liu S."/>
        </authorList>
    </citation>
    <scope>NUCLEOTIDE SEQUENCE [LARGE SCALE GENOMIC DNA]</scope>
    <source>
        <strain evidence="2 3">16Sb5-5</strain>
    </source>
</reference>
<accession>A0A367YXF9</accession>
<protein>
    <submittedName>
        <fullName evidence="2">Lactonase family protein</fullName>
    </submittedName>
</protein>
<dbReference type="InterPro" id="IPR011048">
    <property type="entry name" value="Haem_d1_sf"/>
</dbReference>
<dbReference type="InterPro" id="IPR019405">
    <property type="entry name" value="Lactonase_7-beta_prop"/>
</dbReference>
<dbReference type="SUPFAM" id="SSF51004">
    <property type="entry name" value="C-terminal (heme d1) domain of cytochrome cd1-nitrite reductase"/>
    <property type="match status" value="1"/>
</dbReference>
<dbReference type="InterPro" id="IPR015943">
    <property type="entry name" value="WD40/YVTN_repeat-like_dom_sf"/>
</dbReference>
<dbReference type="Pfam" id="PF10282">
    <property type="entry name" value="Lactonase"/>
    <property type="match status" value="1"/>
</dbReference>
<evidence type="ECO:0000313" key="3">
    <source>
        <dbReference type="Proteomes" id="UP000252770"/>
    </source>
</evidence>
<sequence length="360" mass="38266">MADDPATSGDPSILVGSAVYVGGYTGEDVQRRGVEAYRFDTDQADRLALTELAPVPLSTPSFLVAHPDRPLLYAVGETTPTTVSALRIAEDGSLELLNTVVSAGAGGCHLAVDETGQYVLVAHYTSGSVSTFGIAADGRLSEELDHHAFSGSGPHADRQDGPHAHQVVPHEGRVLVCDLGTDQVHQLRLDVEGHLRLAADPIALPAGSGPRHLVVSGDHLVVACELTARLWLARRVDHRWQELGSWPSTSATAAECFPSALRLQDGQVLVGNRGPDTVAVFDLDTEQGRLVEVAELSTGGRWPRDLWCSPSHLWVANQNSDAVVAFRRPRDPDTGYVLDFEIPTAAPAVVLVRDVAAAAG</sequence>
<keyword evidence="3" id="KW-1185">Reference proteome</keyword>
<proteinExistence type="inferred from homology"/>
<organism evidence="2 3">
    <name type="scientific">Desertihabitans brevis</name>
    <dbReference type="NCBI Taxonomy" id="2268447"/>
    <lineage>
        <taxon>Bacteria</taxon>
        <taxon>Bacillati</taxon>
        <taxon>Actinomycetota</taxon>
        <taxon>Actinomycetes</taxon>
        <taxon>Propionibacteriales</taxon>
        <taxon>Propionibacteriaceae</taxon>
        <taxon>Desertihabitans</taxon>
    </lineage>
</organism>